<evidence type="ECO:0000313" key="3">
    <source>
        <dbReference type="Proteomes" id="UP001590951"/>
    </source>
</evidence>
<dbReference type="PANTHER" id="PTHR39209">
    <property type="match status" value="1"/>
</dbReference>
<dbReference type="Gene3D" id="3.50.40.10">
    <property type="entry name" value="Phenylalanyl-trna Synthetase, Chain B, domain 3"/>
    <property type="match status" value="1"/>
</dbReference>
<protein>
    <recommendedName>
        <fullName evidence="1">B3/B4 tRNA-binding domain-containing protein</fullName>
    </recommendedName>
</protein>
<dbReference type="Proteomes" id="UP001590951">
    <property type="component" value="Unassembled WGS sequence"/>
</dbReference>
<dbReference type="InterPro" id="IPR020825">
    <property type="entry name" value="Phe-tRNA_synthase-like_B3/B4"/>
</dbReference>
<keyword evidence="3" id="KW-1185">Reference proteome</keyword>
<accession>A0ABR4AT57</accession>
<dbReference type="SMART" id="SM00873">
    <property type="entry name" value="B3_4"/>
    <property type="match status" value="1"/>
</dbReference>
<gene>
    <name evidence="2" type="ORF">ABVK25_011084</name>
</gene>
<dbReference type="EMBL" id="JBHFEH010000084">
    <property type="protein sequence ID" value="KAL2048047.1"/>
    <property type="molecule type" value="Genomic_DNA"/>
</dbReference>
<name>A0ABR4AT57_9LECA</name>
<comment type="caution">
    <text evidence="2">The sequence shown here is derived from an EMBL/GenBank/DDBJ whole genome shotgun (WGS) entry which is preliminary data.</text>
</comment>
<dbReference type="InterPro" id="IPR005146">
    <property type="entry name" value="B3/B4_tRNA-bd"/>
</dbReference>
<evidence type="ECO:0000259" key="1">
    <source>
        <dbReference type="SMART" id="SM00873"/>
    </source>
</evidence>
<dbReference type="PANTHER" id="PTHR39209:SF2">
    <property type="entry name" value="CYTOPLASMIC PROTEIN"/>
    <property type="match status" value="1"/>
</dbReference>
<organism evidence="2 3">
    <name type="scientific">Lepraria finkii</name>
    <dbReference type="NCBI Taxonomy" id="1340010"/>
    <lineage>
        <taxon>Eukaryota</taxon>
        <taxon>Fungi</taxon>
        <taxon>Dikarya</taxon>
        <taxon>Ascomycota</taxon>
        <taxon>Pezizomycotina</taxon>
        <taxon>Lecanoromycetes</taxon>
        <taxon>OSLEUM clade</taxon>
        <taxon>Lecanoromycetidae</taxon>
        <taxon>Lecanorales</taxon>
        <taxon>Lecanorineae</taxon>
        <taxon>Stereocaulaceae</taxon>
        <taxon>Lepraria</taxon>
    </lineage>
</organism>
<dbReference type="Pfam" id="PF03483">
    <property type="entry name" value="B3_4"/>
    <property type="match status" value="1"/>
</dbReference>
<dbReference type="SUPFAM" id="SSF56037">
    <property type="entry name" value="PheT/TilS domain"/>
    <property type="match status" value="1"/>
</dbReference>
<evidence type="ECO:0000313" key="2">
    <source>
        <dbReference type="EMBL" id="KAL2048047.1"/>
    </source>
</evidence>
<reference evidence="2 3" key="1">
    <citation type="submission" date="2024-09" db="EMBL/GenBank/DDBJ databases">
        <title>Rethinking Asexuality: The Enigmatic Case of Functional Sexual Genes in Lepraria (Stereocaulaceae).</title>
        <authorList>
            <person name="Doellman M."/>
            <person name="Sun Y."/>
            <person name="Barcenas-Pena A."/>
            <person name="Lumbsch H.T."/>
            <person name="Grewe F."/>
        </authorList>
    </citation>
    <scope>NUCLEOTIDE SEQUENCE [LARGE SCALE GENOMIC DNA]</scope>
    <source>
        <strain evidence="2 3">Grewe 0041</strain>
    </source>
</reference>
<feature type="domain" description="B3/B4 tRNA-binding" evidence="1">
    <location>
        <begin position="21"/>
        <end position="186"/>
    </location>
</feature>
<proteinExistence type="predicted"/>
<sequence length="210" mass="23472">MTLSTLSAYPNAQSHPRIALYRNTLKDKCNLSAKKFPQLNESLYKRLLKDQKPLRSINPVVDLYNAVSIKHGVTAGAFDLGELQTASIHPLELRMSSAGDLFKALNAETDAEPTSVGIGELVYVQGTKVLTRYLAWRQAAQGLVTEKTQNVIFISEVFNKKDEPEPTELTRRVADDLVDRLRQYFSVEGQVTFLGHGIEKLNVTVYNAFT</sequence>